<comment type="caution">
    <text evidence="1">The sequence shown here is derived from an EMBL/GenBank/DDBJ whole genome shotgun (WGS) entry which is preliminary data.</text>
</comment>
<dbReference type="Proteomes" id="UP000887116">
    <property type="component" value="Unassembled WGS sequence"/>
</dbReference>
<organism evidence="1 2">
    <name type="scientific">Trichonephila clavata</name>
    <name type="common">Joro spider</name>
    <name type="synonym">Nephila clavata</name>
    <dbReference type="NCBI Taxonomy" id="2740835"/>
    <lineage>
        <taxon>Eukaryota</taxon>
        <taxon>Metazoa</taxon>
        <taxon>Ecdysozoa</taxon>
        <taxon>Arthropoda</taxon>
        <taxon>Chelicerata</taxon>
        <taxon>Arachnida</taxon>
        <taxon>Araneae</taxon>
        <taxon>Araneomorphae</taxon>
        <taxon>Entelegynae</taxon>
        <taxon>Araneoidea</taxon>
        <taxon>Nephilidae</taxon>
        <taxon>Trichonephila</taxon>
    </lineage>
</organism>
<name>A0A8X6LE02_TRICU</name>
<dbReference type="EMBL" id="BMAO01015709">
    <property type="protein sequence ID" value="GFR03654.1"/>
    <property type="molecule type" value="Genomic_DNA"/>
</dbReference>
<reference evidence="1" key="1">
    <citation type="submission" date="2020-07" db="EMBL/GenBank/DDBJ databases">
        <title>Multicomponent nature underlies the extraordinary mechanical properties of spider dragline silk.</title>
        <authorList>
            <person name="Kono N."/>
            <person name="Nakamura H."/>
            <person name="Mori M."/>
            <person name="Yoshida Y."/>
            <person name="Ohtoshi R."/>
            <person name="Malay A.D."/>
            <person name="Moran D.A.P."/>
            <person name="Tomita M."/>
            <person name="Numata K."/>
            <person name="Arakawa K."/>
        </authorList>
    </citation>
    <scope>NUCLEOTIDE SEQUENCE</scope>
</reference>
<protein>
    <submittedName>
        <fullName evidence="1">Uncharacterized protein</fullName>
    </submittedName>
</protein>
<gene>
    <name evidence="1" type="ORF">TNCT_385261</name>
</gene>
<evidence type="ECO:0000313" key="1">
    <source>
        <dbReference type="EMBL" id="GFR03654.1"/>
    </source>
</evidence>
<dbReference type="AlphaFoldDB" id="A0A8X6LE02"/>
<proteinExistence type="predicted"/>
<keyword evidence="2" id="KW-1185">Reference proteome</keyword>
<evidence type="ECO:0000313" key="2">
    <source>
        <dbReference type="Proteomes" id="UP000887116"/>
    </source>
</evidence>
<sequence length="86" mass="9750">MPVHHDWSMEVSCIHQILLRRECIKLDLCAVCKLPTRNGTDLDSRSCIDSSYLGLLRIEEARTGFGFESSSIHFHLKSSDRCLGIT</sequence>
<accession>A0A8X6LE02</accession>